<name>A0A2N5WB63_LACLL</name>
<dbReference type="EMBL" id="PKRZ01000001">
    <property type="protein sequence ID" value="PLW59458.1"/>
    <property type="molecule type" value="Genomic_DNA"/>
</dbReference>
<organism evidence="1 2">
    <name type="scientific">Lactococcus lactis subsp. lactis</name>
    <name type="common">Streptococcus lactis</name>
    <dbReference type="NCBI Taxonomy" id="1360"/>
    <lineage>
        <taxon>Bacteria</taxon>
        <taxon>Bacillati</taxon>
        <taxon>Bacillota</taxon>
        <taxon>Bacilli</taxon>
        <taxon>Lactobacillales</taxon>
        <taxon>Streptococcaceae</taxon>
        <taxon>Lactococcus</taxon>
    </lineage>
</organism>
<reference evidence="2" key="1">
    <citation type="submission" date="2016-08" db="EMBL/GenBank/DDBJ databases">
        <title>Comparative genomics of Lactococcus lactis strain WFLU12 isolated from the gastrointestinal tract of wild olive flounder (Paralichythys olivaceus).</title>
        <authorList>
            <person name="Nguyen T.L."/>
            <person name="Kim D.-H."/>
        </authorList>
    </citation>
    <scope>NUCLEOTIDE SEQUENCE [LARGE SCALE GENOMIC DNA]</scope>
    <source>
        <strain evidence="2">WFLU12</strain>
    </source>
</reference>
<sequence length="95" mass="10814">MSDKKYYVRLAEAFQPGGKYLVQLGFNGSNYYFDRYKGSAAENYNQNSFTKSELGKIMDGAIYKGCVLPDGHEFSSDCKPWINPLIELVPVEDRE</sequence>
<dbReference type="RefSeq" id="WP_095586440.1">
    <property type="nucleotide sequence ID" value="NZ_PKRZ01000001.1"/>
</dbReference>
<dbReference type="AlphaFoldDB" id="A0A2N5WB63"/>
<evidence type="ECO:0000313" key="1">
    <source>
        <dbReference type="EMBL" id="PLW59458.1"/>
    </source>
</evidence>
<accession>A0A2N5WB63</accession>
<proteinExistence type="predicted"/>
<protein>
    <submittedName>
        <fullName evidence="1">Uncharacterized protein</fullName>
    </submittedName>
</protein>
<evidence type="ECO:0000313" key="2">
    <source>
        <dbReference type="Proteomes" id="UP000234865"/>
    </source>
</evidence>
<dbReference type="Proteomes" id="UP000234865">
    <property type="component" value="Unassembled WGS sequence"/>
</dbReference>
<gene>
    <name evidence="1" type="ORF">CYU10_000321</name>
</gene>
<comment type="caution">
    <text evidence="1">The sequence shown here is derived from an EMBL/GenBank/DDBJ whole genome shotgun (WGS) entry which is preliminary data.</text>
</comment>